<evidence type="ECO:0000259" key="9">
    <source>
        <dbReference type="PROSITE" id="PS50253"/>
    </source>
</evidence>
<dbReference type="PANTHER" id="PTHR11403:SF2">
    <property type="entry name" value="CYTOCHROME BO(3) UBIQUINOL OXIDASE SUBUNIT 3"/>
    <property type="match status" value="1"/>
</dbReference>
<dbReference type="Gene3D" id="1.20.120.80">
    <property type="entry name" value="Cytochrome c oxidase, subunit III, four-helix bundle"/>
    <property type="match status" value="1"/>
</dbReference>
<dbReference type="SUPFAM" id="SSF81452">
    <property type="entry name" value="Cytochrome c oxidase subunit III-like"/>
    <property type="match status" value="1"/>
</dbReference>
<dbReference type="GO" id="GO:0019646">
    <property type="term" value="P:aerobic electron transport chain"/>
    <property type="evidence" value="ECO:0007669"/>
    <property type="project" value="InterPro"/>
</dbReference>
<proteinExistence type="inferred from homology"/>
<dbReference type="EMBL" id="CP139487">
    <property type="protein sequence ID" value="WPU66062.1"/>
    <property type="molecule type" value="Genomic_DNA"/>
</dbReference>
<evidence type="ECO:0000313" key="10">
    <source>
        <dbReference type="EMBL" id="WPU66062.1"/>
    </source>
</evidence>
<feature type="transmembrane region" description="Helical" evidence="8">
    <location>
        <begin position="157"/>
        <end position="177"/>
    </location>
</feature>
<protein>
    <submittedName>
        <fullName evidence="10">Cytochrome c oxidase subunit 3</fullName>
    </submittedName>
</protein>
<feature type="transmembrane region" description="Helical" evidence="8">
    <location>
        <begin position="72"/>
        <end position="90"/>
    </location>
</feature>
<keyword evidence="5 8" id="KW-1133">Transmembrane helix</keyword>
<dbReference type="InterPro" id="IPR024791">
    <property type="entry name" value="Cyt_c/ubiquinol_Oxase_su3"/>
</dbReference>
<evidence type="ECO:0000256" key="5">
    <source>
        <dbReference type="ARBA" id="ARBA00022989"/>
    </source>
</evidence>
<name>A0AAX4HS15_9BACT</name>
<dbReference type="InterPro" id="IPR035973">
    <property type="entry name" value="Cyt_c_oxidase_su3-like_sf"/>
</dbReference>
<evidence type="ECO:0000256" key="4">
    <source>
        <dbReference type="ARBA" id="ARBA00022692"/>
    </source>
</evidence>
<evidence type="ECO:0000256" key="7">
    <source>
        <dbReference type="RuleBase" id="RU003376"/>
    </source>
</evidence>
<evidence type="ECO:0000256" key="8">
    <source>
        <dbReference type="SAM" id="Phobius"/>
    </source>
</evidence>
<evidence type="ECO:0000256" key="2">
    <source>
        <dbReference type="ARBA" id="ARBA00010581"/>
    </source>
</evidence>
<comment type="subcellular location">
    <subcellularLocation>
        <location evidence="1 7">Cell membrane</location>
        <topology evidence="1 7">Multi-pass membrane protein</topology>
    </subcellularLocation>
</comment>
<feature type="transmembrane region" description="Helical" evidence="8">
    <location>
        <begin position="45"/>
        <end position="65"/>
    </location>
</feature>
<dbReference type="Pfam" id="PF00510">
    <property type="entry name" value="COX3"/>
    <property type="match status" value="1"/>
</dbReference>
<feature type="transmembrane region" description="Helical" evidence="8">
    <location>
        <begin position="7"/>
        <end position="25"/>
    </location>
</feature>
<evidence type="ECO:0000256" key="1">
    <source>
        <dbReference type="ARBA" id="ARBA00004651"/>
    </source>
</evidence>
<sequence>MKNHMGMWIFLASEMMIFGVLIFLYQVAMNQNLNEFRMASHDLHFIHGTVNTVILLTSSYFVALSDVKKNRLFLILAMILGVVFISIKGFEYYDLTQEGKFPLNFKDLSSAETLFFTYYGFLTFLHLLHVSVGILLLGAAWFLYYNPKEKNLPHNAGLYWHFVDLVWVFIYPLFYLIGRNYGK</sequence>
<feature type="transmembrane region" description="Helical" evidence="8">
    <location>
        <begin position="118"/>
        <end position="145"/>
    </location>
</feature>
<comment type="similarity">
    <text evidence="2 7">Belongs to the cytochrome c oxidase subunit 3 family.</text>
</comment>
<keyword evidence="4 7" id="KW-0812">Transmembrane</keyword>
<dbReference type="Proteomes" id="UP001324634">
    <property type="component" value="Chromosome"/>
</dbReference>
<dbReference type="InterPro" id="IPR000298">
    <property type="entry name" value="Cyt_c_oxidase-like_su3"/>
</dbReference>
<gene>
    <name evidence="10" type="ORF">SOO65_04820</name>
</gene>
<evidence type="ECO:0000256" key="3">
    <source>
        <dbReference type="ARBA" id="ARBA00022475"/>
    </source>
</evidence>
<keyword evidence="11" id="KW-1185">Reference proteome</keyword>
<dbReference type="RefSeq" id="WP_321397799.1">
    <property type="nucleotide sequence ID" value="NZ_CP139487.1"/>
</dbReference>
<accession>A0AAX4HS15</accession>
<dbReference type="PROSITE" id="PS50253">
    <property type="entry name" value="COX3"/>
    <property type="match status" value="1"/>
</dbReference>
<evidence type="ECO:0000313" key="11">
    <source>
        <dbReference type="Proteomes" id="UP001324634"/>
    </source>
</evidence>
<dbReference type="AlphaFoldDB" id="A0AAX4HS15"/>
<keyword evidence="3" id="KW-1003">Cell membrane</keyword>
<dbReference type="PANTHER" id="PTHR11403">
    <property type="entry name" value="CYTOCHROME C OXIDASE SUBUNIT III"/>
    <property type="match status" value="1"/>
</dbReference>
<dbReference type="InterPro" id="IPR013833">
    <property type="entry name" value="Cyt_c_oxidase_su3_a-hlx"/>
</dbReference>
<reference evidence="10 11" key="1">
    <citation type="submission" date="2023-11" db="EMBL/GenBank/DDBJ databases">
        <title>Peredibacter starrii A3.12.</title>
        <authorList>
            <person name="Mitchell R.J."/>
        </authorList>
    </citation>
    <scope>NUCLEOTIDE SEQUENCE [LARGE SCALE GENOMIC DNA]</scope>
    <source>
        <strain evidence="10 11">A3.12</strain>
    </source>
</reference>
<organism evidence="10 11">
    <name type="scientific">Peredibacter starrii</name>
    <dbReference type="NCBI Taxonomy" id="28202"/>
    <lineage>
        <taxon>Bacteria</taxon>
        <taxon>Pseudomonadati</taxon>
        <taxon>Bdellovibrionota</taxon>
        <taxon>Bacteriovoracia</taxon>
        <taxon>Bacteriovoracales</taxon>
        <taxon>Bacteriovoracaceae</taxon>
        <taxon>Peredibacter</taxon>
    </lineage>
</organism>
<evidence type="ECO:0000256" key="6">
    <source>
        <dbReference type="ARBA" id="ARBA00023136"/>
    </source>
</evidence>
<dbReference type="KEGG" id="psti:SOO65_04820"/>
<feature type="domain" description="Heme-copper oxidase subunit III family profile" evidence="9">
    <location>
        <begin position="1"/>
        <end position="179"/>
    </location>
</feature>
<dbReference type="GO" id="GO:0005886">
    <property type="term" value="C:plasma membrane"/>
    <property type="evidence" value="ECO:0007669"/>
    <property type="project" value="UniProtKB-SubCell"/>
</dbReference>
<dbReference type="GO" id="GO:0004129">
    <property type="term" value="F:cytochrome-c oxidase activity"/>
    <property type="evidence" value="ECO:0007669"/>
    <property type="project" value="InterPro"/>
</dbReference>
<keyword evidence="6 8" id="KW-0472">Membrane</keyword>